<dbReference type="EMBL" id="AZGZ01000006">
    <property type="protein sequence ID" value="KZZ94677.1"/>
    <property type="molecule type" value="Genomic_DNA"/>
</dbReference>
<accession>A0A168B1W5</accession>
<evidence type="ECO:0000313" key="2">
    <source>
        <dbReference type="EMBL" id="KZZ94677.1"/>
    </source>
</evidence>
<proteinExistence type="predicted"/>
<reference evidence="2 3" key="1">
    <citation type="journal article" date="2016" name="Genome Biol. Evol.">
        <title>Divergent and convergent evolution of fungal pathogenicity.</title>
        <authorList>
            <person name="Shang Y."/>
            <person name="Xiao G."/>
            <person name="Zheng P."/>
            <person name="Cen K."/>
            <person name="Zhan S."/>
            <person name="Wang C."/>
        </authorList>
    </citation>
    <scope>NUCLEOTIDE SEQUENCE [LARGE SCALE GENOMIC DNA]</scope>
    <source>
        <strain evidence="2 3">ARSEF 7405</strain>
    </source>
</reference>
<dbReference type="InterPro" id="IPR051678">
    <property type="entry name" value="AGP_Transferase"/>
</dbReference>
<dbReference type="PANTHER" id="PTHR21310:SF15">
    <property type="entry name" value="AMINOGLYCOSIDE PHOSPHOTRANSFERASE DOMAIN-CONTAINING PROTEIN"/>
    <property type="match status" value="1"/>
</dbReference>
<dbReference type="OrthoDB" id="2906425at2759"/>
<sequence>MVPIPISIPQCLLHDPNSRPVYTFLQAEDGTMFGDGAHVTLFTNSSFFTGYPFSKIPTVNDVISRSRGIMDDRAAQHVIYDDLSMIVKWGGRTSREEAAAMRSFNSTDVAEYSVVPQVYAVAIKSLFNWKTGTFRDEVFIYMEYIRGVTLENIYPTLTDWDKRAVVAQLGTFLTTMRSAVLSPPENMRIQSCLGGPVTDVVFTNTNTELMIPLDTVQQFSQYFMEYVQRPCRNVVVNRDTASIKLPDTGNIVLTHGNLLRSNIIVIPPFPDLGLGPMVVGIINWENAGWYPDYWEYSKAMSPKRDDAEWCTEYLPQALAPHQGYWRLIWPFTMRRWV</sequence>
<dbReference type="InterPro" id="IPR002575">
    <property type="entry name" value="Aminoglycoside_PTrfase"/>
</dbReference>
<gene>
    <name evidence="2" type="ORF">AAP_01977</name>
</gene>
<dbReference type="AlphaFoldDB" id="A0A168B1W5"/>
<dbReference type="VEuPathDB" id="FungiDB:AAP_01977"/>
<keyword evidence="3" id="KW-1185">Reference proteome</keyword>
<name>A0A168B1W5_9EURO</name>
<protein>
    <submittedName>
        <fullName evidence="2">Phosphotransferase family protein</fullName>
    </submittedName>
</protein>
<dbReference type="SUPFAM" id="SSF56112">
    <property type="entry name" value="Protein kinase-like (PK-like)"/>
    <property type="match status" value="1"/>
</dbReference>
<evidence type="ECO:0000313" key="3">
    <source>
        <dbReference type="Proteomes" id="UP000242877"/>
    </source>
</evidence>
<dbReference type="InterPro" id="IPR011009">
    <property type="entry name" value="Kinase-like_dom_sf"/>
</dbReference>
<comment type="caution">
    <text evidence="2">The sequence shown here is derived from an EMBL/GenBank/DDBJ whole genome shotgun (WGS) entry which is preliminary data.</text>
</comment>
<organism evidence="2 3">
    <name type="scientific">Ascosphaera apis ARSEF 7405</name>
    <dbReference type="NCBI Taxonomy" id="392613"/>
    <lineage>
        <taxon>Eukaryota</taxon>
        <taxon>Fungi</taxon>
        <taxon>Dikarya</taxon>
        <taxon>Ascomycota</taxon>
        <taxon>Pezizomycotina</taxon>
        <taxon>Eurotiomycetes</taxon>
        <taxon>Eurotiomycetidae</taxon>
        <taxon>Onygenales</taxon>
        <taxon>Ascosphaeraceae</taxon>
        <taxon>Ascosphaera</taxon>
    </lineage>
</organism>
<dbReference type="GO" id="GO:0016740">
    <property type="term" value="F:transferase activity"/>
    <property type="evidence" value="ECO:0007669"/>
    <property type="project" value="UniProtKB-KW"/>
</dbReference>
<dbReference type="PANTHER" id="PTHR21310">
    <property type="entry name" value="AMINOGLYCOSIDE PHOSPHOTRANSFERASE-RELATED-RELATED"/>
    <property type="match status" value="1"/>
</dbReference>
<keyword evidence="2" id="KW-0808">Transferase</keyword>
<evidence type="ECO:0000259" key="1">
    <source>
        <dbReference type="Pfam" id="PF01636"/>
    </source>
</evidence>
<feature type="domain" description="Aminoglycoside phosphotransferase" evidence="1">
    <location>
        <begin position="94"/>
        <end position="325"/>
    </location>
</feature>
<dbReference type="Proteomes" id="UP000242877">
    <property type="component" value="Unassembled WGS sequence"/>
</dbReference>
<dbReference type="Pfam" id="PF01636">
    <property type="entry name" value="APH"/>
    <property type="match status" value="1"/>
</dbReference>